<dbReference type="Gene3D" id="3.20.20.140">
    <property type="entry name" value="Metal-dependent hydrolases"/>
    <property type="match status" value="1"/>
</dbReference>
<reference evidence="1 2" key="1">
    <citation type="journal article" date="2016" name="Nat. Commun.">
        <title>Thousands of microbial genomes shed light on interconnected biogeochemical processes in an aquifer system.</title>
        <authorList>
            <person name="Anantharaman K."/>
            <person name="Brown C.T."/>
            <person name="Hug L.A."/>
            <person name="Sharon I."/>
            <person name="Castelle C.J."/>
            <person name="Probst A.J."/>
            <person name="Thomas B.C."/>
            <person name="Singh A."/>
            <person name="Wilkins M.J."/>
            <person name="Karaoz U."/>
            <person name="Brodie E.L."/>
            <person name="Williams K.H."/>
            <person name="Hubbard S.S."/>
            <person name="Banfield J.F."/>
        </authorList>
    </citation>
    <scope>NUCLEOTIDE SEQUENCE [LARGE SCALE GENOMIC DNA]</scope>
</reference>
<dbReference type="PANTHER" id="PTHR40084:SF1">
    <property type="entry name" value="PHOSPHOTRANSFERASE"/>
    <property type="match status" value="1"/>
</dbReference>
<accession>A0A1G2QXW5</accession>
<dbReference type="EMBL" id="MHTT01000015">
    <property type="protein sequence ID" value="OHA65198.1"/>
    <property type="molecule type" value="Genomic_DNA"/>
</dbReference>
<dbReference type="PANTHER" id="PTHR40084">
    <property type="entry name" value="PHOSPHOHYDROLASE, PHP FAMILY"/>
    <property type="match status" value="1"/>
</dbReference>
<name>A0A1G2QXW5_9BACT</name>
<comment type="caution">
    <text evidence="1">The sequence shown here is derived from an EMBL/GenBank/DDBJ whole genome shotgun (WGS) entry which is preliminary data.</text>
</comment>
<dbReference type="CDD" id="cd19067">
    <property type="entry name" value="PfuEndoQ-like"/>
    <property type="match status" value="1"/>
</dbReference>
<evidence type="ECO:0000313" key="2">
    <source>
        <dbReference type="Proteomes" id="UP000178065"/>
    </source>
</evidence>
<keyword evidence="1" id="KW-0547">Nucleotide-binding</keyword>
<keyword evidence="1" id="KW-0378">Hydrolase</keyword>
<dbReference type="AlphaFoldDB" id="A0A1G2QXW5"/>
<dbReference type="InterPro" id="IPR016195">
    <property type="entry name" value="Pol/histidinol_Pase-like"/>
</dbReference>
<dbReference type="STRING" id="1802448.A2672_01785"/>
<sequence>MKIVADFHIHSRFARATSKDMNLANLDLWASKKGIQVMGAGDFTHPMWFQELKEELEPAEQGLYKRKPSFAKATEGKGQNKGTRFVFTSEISCIYSKEGQVRKIHLILLAPSLAAVEKINTQLGWIGNLKSDGRPILGIDVKEVVKIVLGADPSSLVVPSHMWTPWFSVFGSKSGFNSMQECFDEYTKYIYAGETGLSSDPAMNWRLSALDKIALISNSDSHSLEKIGREANVFDTDLSFGAIAGAIKSKDPKRFLYTVEFFPEEGKYHYDGHRLCNVSLSPKESKKQNNICPVCKRPLTIGVLNRVAELADRPEGFHPDNAIPFKSLIPLQEIIADALHQGVGTKRGKEEYEKLIRRFENEFAVLLDAPEKELQEATLPEIAEGIVRVREGKVQIEPGYDGEYGKIKIFEEDEQRYSLSQKTLF</sequence>
<dbReference type="GO" id="GO:0004386">
    <property type="term" value="F:helicase activity"/>
    <property type="evidence" value="ECO:0007669"/>
    <property type="project" value="UniProtKB-KW"/>
</dbReference>
<dbReference type="SUPFAM" id="SSF89550">
    <property type="entry name" value="PHP domain-like"/>
    <property type="match status" value="1"/>
</dbReference>
<keyword evidence="1" id="KW-0347">Helicase</keyword>
<protein>
    <submittedName>
        <fullName evidence="1">DNA helicase UvrD</fullName>
    </submittedName>
</protein>
<keyword evidence="1" id="KW-0067">ATP-binding</keyword>
<proteinExistence type="predicted"/>
<evidence type="ECO:0000313" key="1">
    <source>
        <dbReference type="EMBL" id="OHA65198.1"/>
    </source>
</evidence>
<gene>
    <name evidence="1" type="ORF">A2672_01785</name>
</gene>
<dbReference type="Proteomes" id="UP000178065">
    <property type="component" value="Unassembled WGS sequence"/>
</dbReference>
<organism evidence="1 2">
    <name type="scientific">Candidatus Wildermuthbacteria bacterium RIFCSPHIGHO2_01_FULL_49_22b</name>
    <dbReference type="NCBI Taxonomy" id="1802448"/>
    <lineage>
        <taxon>Bacteria</taxon>
        <taxon>Candidatus Wildermuthiibacteriota</taxon>
    </lineage>
</organism>